<dbReference type="Proteomes" id="UP000270094">
    <property type="component" value="Unassembled WGS sequence"/>
</dbReference>
<name>A0A3P7ICJ9_STRVU</name>
<keyword evidence="2" id="KW-1185">Reference proteome</keyword>
<evidence type="ECO:0000313" key="1">
    <source>
        <dbReference type="EMBL" id="VDM70610.1"/>
    </source>
</evidence>
<evidence type="ECO:0000313" key="2">
    <source>
        <dbReference type="Proteomes" id="UP000270094"/>
    </source>
</evidence>
<evidence type="ECO:0008006" key="3">
    <source>
        <dbReference type="Google" id="ProtNLM"/>
    </source>
</evidence>
<dbReference type="OrthoDB" id="410104at2759"/>
<organism evidence="1 2">
    <name type="scientific">Strongylus vulgaris</name>
    <name type="common">Blood worm</name>
    <dbReference type="NCBI Taxonomy" id="40348"/>
    <lineage>
        <taxon>Eukaryota</taxon>
        <taxon>Metazoa</taxon>
        <taxon>Ecdysozoa</taxon>
        <taxon>Nematoda</taxon>
        <taxon>Chromadorea</taxon>
        <taxon>Rhabditida</taxon>
        <taxon>Rhabditina</taxon>
        <taxon>Rhabditomorpha</taxon>
        <taxon>Strongyloidea</taxon>
        <taxon>Strongylidae</taxon>
        <taxon>Strongylus</taxon>
    </lineage>
</organism>
<reference evidence="1 2" key="1">
    <citation type="submission" date="2018-11" db="EMBL/GenBank/DDBJ databases">
        <authorList>
            <consortium name="Pathogen Informatics"/>
        </authorList>
    </citation>
    <scope>NUCLEOTIDE SEQUENCE [LARGE SCALE GENOMIC DNA]</scope>
</reference>
<accession>A0A3P7ICJ9</accession>
<gene>
    <name evidence="1" type="ORF">SVUK_LOCUS5608</name>
</gene>
<proteinExistence type="predicted"/>
<dbReference type="EMBL" id="UYYB01016869">
    <property type="protein sequence ID" value="VDM70610.1"/>
    <property type="molecule type" value="Genomic_DNA"/>
</dbReference>
<dbReference type="AlphaFoldDB" id="A0A3P7ICJ9"/>
<sequence>IQTVSRIIEVGREYRLPLVLTFVDYEKAYDSAETNAIVSAPTTKLFHRPLNIPEGVSTRRHRVAKAVYCRVAVGDEWYLGRSMNMENDLKEELNRRRRAAWAPSGP</sequence>
<protein>
    <recommendedName>
        <fullName evidence="3">Reverse transcriptase domain-containing protein</fullName>
    </recommendedName>
</protein>
<feature type="non-terminal residue" evidence="1">
    <location>
        <position position="1"/>
    </location>
</feature>